<name>A0A7X9SV21_9CORY</name>
<evidence type="ECO:0000313" key="2">
    <source>
        <dbReference type="Proteomes" id="UP000589552"/>
    </source>
</evidence>
<protein>
    <recommendedName>
        <fullName evidence="3">ABC-type glycine betaine transport system substrate-binding domain-containing protein</fullName>
    </recommendedName>
</protein>
<organism evidence="1 2">
    <name type="scientific">Corynebacterium xerosis</name>
    <dbReference type="NCBI Taxonomy" id="1725"/>
    <lineage>
        <taxon>Bacteria</taxon>
        <taxon>Bacillati</taxon>
        <taxon>Actinomycetota</taxon>
        <taxon>Actinomycetes</taxon>
        <taxon>Mycobacteriales</taxon>
        <taxon>Corynebacteriaceae</taxon>
        <taxon>Corynebacterium</taxon>
    </lineage>
</organism>
<evidence type="ECO:0000313" key="1">
    <source>
        <dbReference type="EMBL" id="NMF08574.1"/>
    </source>
</evidence>
<comment type="caution">
    <text evidence="1">The sequence shown here is derived from an EMBL/GenBank/DDBJ whole genome shotgun (WGS) entry which is preliminary data.</text>
</comment>
<reference evidence="1 2" key="1">
    <citation type="submission" date="2020-04" db="EMBL/GenBank/DDBJ databases">
        <authorList>
            <person name="Hitch T.C.A."/>
            <person name="Wylensek D."/>
            <person name="Clavel T."/>
        </authorList>
    </citation>
    <scope>NUCLEOTIDE SEQUENCE [LARGE SCALE GENOMIC DNA]</scope>
    <source>
        <strain evidence="1 2">BL-383-APC-2I</strain>
    </source>
</reference>
<dbReference type="Gene3D" id="3.40.190.10">
    <property type="entry name" value="Periplasmic binding protein-like II"/>
    <property type="match status" value="1"/>
</dbReference>
<dbReference type="RefSeq" id="WP_168937295.1">
    <property type="nucleotide sequence ID" value="NZ_JABAGA010000001.1"/>
</dbReference>
<dbReference type="AlphaFoldDB" id="A0A7X9SV21"/>
<evidence type="ECO:0008006" key="3">
    <source>
        <dbReference type="Google" id="ProtNLM"/>
    </source>
</evidence>
<dbReference type="Proteomes" id="UP000589552">
    <property type="component" value="Unassembled WGS sequence"/>
</dbReference>
<proteinExistence type="predicted"/>
<dbReference type="EMBL" id="JABAGA010000001">
    <property type="protein sequence ID" value="NMF08574.1"/>
    <property type="molecule type" value="Genomic_DNA"/>
</dbReference>
<sequence>MDAATEPVADPAADRRIGKILRRHRLRRRTVGRAIGRGPGALLSAGVAGALVLSGCASQDPGVPEPPVQTQPITVGADLADTQQAVLGEVYVGAMERRGRGAEAVIDVPSEERMQAVQSGGVTLSFGCTGELLGLIDPVTARELADEYIADDDPGKALSPEWRDRVYAAVSSALPGEIMATDPSNAQGCGREDGLSDAEAAALEASVADDPGAVLPQHIVPFYLKPAMTRSDRVNVLNRVAGSMSTEELDRLTEDVEDGADAAETARDWLDTSRFATG</sequence>
<gene>
    <name evidence="1" type="ORF">HF852_02965</name>
</gene>
<accession>A0A7X9SV21</accession>
<dbReference type="SUPFAM" id="SSF53850">
    <property type="entry name" value="Periplasmic binding protein-like II"/>
    <property type="match status" value="1"/>
</dbReference>